<feature type="transmembrane region" description="Helical" evidence="1">
    <location>
        <begin position="179"/>
        <end position="199"/>
    </location>
</feature>
<accession>A0A1E3NXU7</accession>
<keyword evidence="1" id="KW-1133">Transmembrane helix</keyword>
<organism evidence="2 3">
    <name type="scientific">Wickerhamomyces anomalus (strain ATCC 58044 / CBS 1984 / NCYC 433 / NRRL Y-366-8)</name>
    <name type="common">Yeast</name>
    <name type="synonym">Hansenula anomala</name>
    <dbReference type="NCBI Taxonomy" id="683960"/>
    <lineage>
        <taxon>Eukaryota</taxon>
        <taxon>Fungi</taxon>
        <taxon>Dikarya</taxon>
        <taxon>Ascomycota</taxon>
        <taxon>Saccharomycotina</taxon>
        <taxon>Saccharomycetes</taxon>
        <taxon>Phaffomycetales</taxon>
        <taxon>Wickerhamomycetaceae</taxon>
        <taxon>Wickerhamomyces</taxon>
    </lineage>
</organism>
<sequence>MNENNSSFQKLPELEASNERLTLVVEYQANNREEFVERLAELLEKSETIPHHKKVIKIKQFKGSQIKKTLSWDVEGENLVRRKEITNQDGHLESTAVPENDGEGLEAGVDFAPGMTYSLSLSKGRLLSVTRFEKIFTRSKLDLNEVKTISLIFLIVCQLCVSAILWLNDYQSSGDQLWYFIPSYIAAATSVEILCYYLIIPSEEEKATGKSESAKRLTTLKIVGWSITLIGFVIFIGIRENFFSKVILYIIHLALYLIRFL</sequence>
<dbReference type="GeneID" id="30200929"/>
<dbReference type="AlphaFoldDB" id="A0A1E3NXU7"/>
<name>A0A1E3NXU7_WICAA</name>
<evidence type="ECO:0000313" key="2">
    <source>
        <dbReference type="EMBL" id="ODQ58029.1"/>
    </source>
</evidence>
<keyword evidence="1" id="KW-0472">Membrane</keyword>
<keyword evidence="1" id="KW-0812">Transmembrane</keyword>
<protein>
    <submittedName>
        <fullName evidence="2">Uncharacterized protein</fullName>
    </submittedName>
</protein>
<evidence type="ECO:0000313" key="3">
    <source>
        <dbReference type="Proteomes" id="UP000094112"/>
    </source>
</evidence>
<feature type="transmembrane region" description="Helical" evidence="1">
    <location>
        <begin position="242"/>
        <end position="258"/>
    </location>
</feature>
<proteinExistence type="predicted"/>
<feature type="transmembrane region" description="Helical" evidence="1">
    <location>
        <begin position="148"/>
        <end position="167"/>
    </location>
</feature>
<evidence type="ECO:0000256" key="1">
    <source>
        <dbReference type="SAM" id="Phobius"/>
    </source>
</evidence>
<reference evidence="2 3" key="1">
    <citation type="journal article" date="2016" name="Proc. Natl. Acad. Sci. U.S.A.">
        <title>Comparative genomics of biotechnologically important yeasts.</title>
        <authorList>
            <person name="Riley R."/>
            <person name="Haridas S."/>
            <person name="Wolfe K.H."/>
            <person name="Lopes M.R."/>
            <person name="Hittinger C.T."/>
            <person name="Goeker M."/>
            <person name="Salamov A.A."/>
            <person name="Wisecaver J.H."/>
            <person name="Long T.M."/>
            <person name="Calvey C.H."/>
            <person name="Aerts A.L."/>
            <person name="Barry K.W."/>
            <person name="Choi C."/>
            <person name="Clum A."/>
            <person name="Coughlan A.Y."/>
            <person name="Deshpande S."/>
            <person name="Douglass A.P."/>
            <person name="Hanson S.J."/>
            <person name="Klenk H.-P."/>
            <person name="LaButti K.M."/>
            <person name="Lapidus A."/>
            <person name="Lindquist E.A."/>
            <person name="Lipzen A.M."/>
            <person name="Meier-Kolthoff J.P."/>
            <person name="Ohm R.A."/>
            <person name="Otillar R.P."/>
            <person name="Pangilinan J.L."/>
            <person name="Peng Y."/>
            <person name="Rokas A."/>
            <person name="Rosa C.A."/>
            <person name="Scheuner C."/>
            <person name="Sibirny A.A."/>
            <person name="Slot J.C."/>
            <person name="Stielow J.B."/>
            <person name="Sun H."/>
            <person name="Kurtzman C.P."/>
            <person name="Blackwell M."/>
            <person name="Grigoriev I.V."/>
            <person name="Jeffries T.W."/>
        </authorList>
    </citation>
    <scope>NUCLEOTIDE SEQUENCE [LARGE SCALE GENOMIC DNA]</scope>
    <source>
        <strain evidence="3">ATCC 58044 / CBS 1984 / NCYC 433 / NRRL Y-366-8</strain>
    </source>
</reference>
<feature type="transmembrane region" description="Helical" evidence="1">
    <location>
        <begin position="219"/>
        <end position="236"/>
    </location>
</feature>
<dbReference type="EMBL" id="KV454212">
    <property type="protein sequence ID" value="ODQ58029.1"/>
    <property type="molecule type" value="Genomic_DNA"/>
</dbReference>
<dbReference type="RefSeq" id="XP_019037236.1">
    <property type="nucleotide sequence ID" value="XM_019183683.1"/>
</dbReference>
<dbReference type="Proteomes" id="UP000094112">
    <property type="component" value="Unassembled WGS sequence"/>
</dbReference>
<gene>
    <name evidence="2" type="ORF">WICANDRAFT_64177</name>
</gene>
<keyword evidence="3" id="KW-1185">Reference proteome</keyword>